<organism evidence="2 3">
    <name type="scientific">Diaphorina citri</name>
    <name type="common">Asian citrus psyllid</name>
    <dbReference type="NCBI Taxonomy" id="121845"/>
    <lineage>
        <taxon>Eukaryota</taxon>
        <taxon>Metazoa</taxon>
        <taxon>Ecdysozoa</taxon>
        <taxon>Arthropoda</taxon>
        <taxon>Hexapoda</taxon>
        <taxon>Insecta</taxon>
        <taxon>Pterygota</taxon>
        <taxon>Neoptera</taxon>
        <taxon>Paraneoptera</taxon>
        <taxon>Hemiptera</taxon>
        <taxon>Sternorrhyncha</taxon>
        <taxon>Psylloidea</taxon>
        <taxon>Psyllidae</taxon>
        <taxon>Diaphorininae</taxon>
        <taxon>Diaphorina</taxon>
    </lineage>
</organism>
<feature type="compositionally biased region" description="Polar residues" evidence="1">
    <location>
        <begin position="1"/>
        <end position="10"/>
    </location>
</feature>
<dbReference type="KEGG" id="dci:103506982"/>
<evidence type="ECO:0000256" key="1">
    <source>
        <dbReference type="SAM" id="MobiDB-lite"/>
    </source>
</evidence>
<feature type="compositionally biased region" description="Low complexity" evidence="1">
    <location>
        <begin position="80"/>
        <end position="90"/>
    </location>
</feature>
<dbReference type="GO" id="GO:1990716">
    <property type="term" value="C:axonemal central apparatus"/>
    <property type="evidence" value="ECO:0007669"/>
    <property type="project" value="TreeGrafter"/>
</dbReference>
<dbReference type="InterPro" id="IPR026173">
    <property type="entry name" value="SPAG17"/>
</dbReference>
<feature type="region of interest" description="Disordered" evidence="1">
    <location>
        <begin position="598"/>
        <end position="623"/>
    </location>
</feature>
<dbReference type="RefSeq" id="XP_008469636.1">
    <property type="nucleotide sequence ID" value="XM_008471414.3"/>
</dbReference>
<accession>A0A1S3CX65</accession>
<feature type="compositionally biased region" description="Basic and acidic residues" evidence="1">
    <location>
        <begin position="11"/>
        <end position="21"/>
    </location>
</feature>
<feature type="region of interest" description="Disordered" evidence="1">
    <location>
        <begin position="80"/>
        <end position="101"/>
    </location>
</feature>
<keyword evidence="2" id="KW-1185">Reference proteome</keyword>
<evidence type="ECO:0000313" key="3">
    <source>
        <dbReference type="RefSeq" id="XP_008469636.1"/>
    </source>
</evidence>
<gene>
    <name evidence="3" type="primary">LOC103506982</name>
</gene>
<dbReference type="Proteomes" id="UP000079169">
    <property type="component" value="Unplaced"/>
</dbReference>
<dbReference type="GO" id="GO:1904158">
    <property type="term" value="P:axonemal central apparatus assembly"/>
    <property type="evidence" value="ECO:0007669"/>
    <property type="project" value="TreeGrafter"/>
</dbReference>
<name>A0A1S3CX65_DIACI</name>
<dbReference type="PaxDb" id="121845-A0A1S3CX65"/>
<reference evidence="3" key="1">
    <citation type="submission" date="2025-08" db="UniProtKB">
        <authorList>
            <consortium name="RefSeq"/>
        </authorList>
    </citation>
    <scope>IDENTIFICATION</scope>
</reference>
<dbReference type="AlphaFoldDB" id="A0A1S3CX65"/>
<sequence>MDRSQFTTSRSEYRSDFKRSETAASDTDRSHLYIVLLVESDSHLSPYVYHINDMPSDDEYFVLNDKQIFKSISKESASTTKSARASRVASGNPVSDTGLPENREVPAFEKCQPLVRAIKRELAWIETRLGREGSTTTLSSLVKRGKIKVTARRDPGGELFVLITTMYNPYLPKVLIESGVPIRAIVRLIHDPELCQQPAYDTFYENYVKEYPFRNKLKRSIPKPAGICREPTKALDEDIRVFWKTIDALRTDSPLTFRETIFVDVAIPYVDLHSGASLRSLVESYRTSLHEDIRSVQAKIRNIVRAHECHVSQAGVQNMRTVRRVGLDALTEYKVCLLTTGATVACVLHSVLEQVPVLTTDSGIPKPAPQVTLPSTASVQSTAAVQSEELADDNVKVFTLATVLLDLTNQLDDYYVLNAGTTSTNVINARDHAKLAYGLEQGKTHLWEITLELLRTYMVGLTQTHFAQPIDAFPSEFIEWIKLHISHRLNSCSPTTQKHVNAWSPTTHGKSTPAQSFLDKRFYLDYYLSLPWLETEPTCDTELGQDLIPDLKKFLDANLASGLDRRKETDAFKKDTEVLSINEEGSDLSVPYEYSNEDFQPNKDLKQTTNQVSDQKKPSGQEMKPSALFNYTENFASDLMVQLFFSRVTTTDRMSLVRLPVTGDLLLHCWNEAHATTEWKFIIPTVLGLHDFYHHQMSVMEESSLRERLACRTPQPASSQQSQHSSDVCQHVPSLKEMFVLSDSIKYELSMFVENYSEGPAEATGSSGEDEVTLSSEESIPPFKHVNYKYGIPQLIENQGSSTVYRFDETVSLRIAKNGWTYKNVDHTTVACRIQPRAGLAERSPHTVYTHTSLDTVRAGIISVDFHICLNSDVRIRFKRNNFPTGRDLWAESDEGFEIRENSYTTLLHTSLSSFLGVSSNVYEQGIELLHKFMIVTPDYFPIVSHPSGLTVDVTNENAFPFCITQYFTTREVLPRRIRKYLLNACVLVRGQNEGDILVMTPTGEAVLTSPSNVGPSTSVSREDGTVTWKTRSAEGNLYQTQNGRTLLEESTMKVTQRRNLQDNSMLLTREDGLRMCFCEDATLYVTYADGTRFTTTVTVEDTSEDYVLVSISVLISHDDYFTVVYNYREETVAVVAPEFVLKFHTDGTCRIQADAASSLTAGSEYVSWELTGHSGDVTDRCEFRLSPTKAETTLLTVHNGEKKIKVDCSGNARTCTTSSAMLPLIFQ</sequence>
<evidence type="ECO:0000313" key="2">
    <source>
        <dbReference type="Proteomes" id="UP000079169"/>
    </source>
</evidence>
<proteinExistence type="predicted"/>
<dbReference type="PANTHER" id="PTHR21963:SF1">
    <property type="entry name" value="SPERM-ASSOCIATED ANTIGEN 17"/>
    <property type="match status" value="1"/>
</dbReference>
<protein>
    <submittedName>
        <fullName evidence="3">Uncharacterized protein LOC103506982</fullName>
    </submittedName>
</protein>
<dbReference type="PANTHER" id="PTHR21963">
    <property type="entry name" value="PF6"/>
    <property type="match status" value="1"/>
</dbReference>
<dbReference type="GeneID" id="103506982"/>
<feature type="region of interest" description="Disordered" evidence="1">
    <location>
        <begin position="1"/>
        <end position="21"/>
    </location>
</feature>